<dbReference type="EMBL" id="JAVHJL010000004">
    <property type="protein sequence ID" value="KAK6505184.1"/>
    <property type="molecule type" value="Genomic_DNA"/>
</dbReference>
<evidence type="ECO:0000313" key="2">
    <source>
        <dbReference type="EMBL" id="KAK6505184.1"/>
    </source>
</evidence>
<comment type="caution">
    <text evidence="2">The sequence shown here is derived from an EMBL/GenBank/DDBJ whole genome shotgun (WGS) entry which is preliminary data.</text>
</comment>
<proteinExistence type="predicted"/>
<keyword evidence="3" id="KW-1185">Reference proteome</keyword>
<protein>
    <submittedName>
        <fullName evidence="2">Uncharacterized protein</fullName>
    </submittedName>
</protein>
<feature type="compositionally biased region" description="Basic residues" evidence="1">
    <location>
        <begin position="9"/>
        <end position="18"/>
    </location>
</feature>
<accession>A0AAV9WCS7</accession>
<evidence type="ECO:0000256" key="1">
    <source>
        <dbReference type="SAM" id="MobiDB-lite"/>
    </source>
</evidence>
<dbReference type="Proteomes" id="UP001370758">
    <property type="component" value="Unassembled WGS sequence"/>
</dbReference>
<feature type="region of interest" description="Disordered" evidence="1">
    <location>
        <begin position="1"/>
        <end position="82"/>
    </location>
</feature>
<evidence type="ECO:0000313" key="3">
    <source>
        <dbReference type="Proteomes" id="UP001370758"/>
    </source>
</evidence>
<reference evidence="2 3" key="1">
    <citation type="submission" date="2023-08" db="EMBL/GenBank/DDBJ databases">
        <authorList>
            <person name="Palmer J.M."/>
        </authorList>
    </citation>
    <scope>NUCLEOTIDE SEQUENCE [LARGE SCALE GENOMIC DNA]</scope>
    <source>
        <strain evidence="2 3">TWF481</strain>
    </source>
</reference>
<sequence length="285" mass="32004">MGRASGIKIHAKKEKKEHRRLDSKREFDGHEQTSSSLHFKQLENHANRLAQLRRLGQSPPPPAPTGSTPASDLTGVEQSEPSASKEFRVDYSSLASVGCQNLIINLDTSNVSIDREPRYHYCLSPVSLRSAQFLRAVRVTVDFSAPITITGSLKILSAPETFDAQAYGYNEKDFVEIHPLFDCTPARVLGCDVRKVDRHRGSKDTENFQKMLAVMRGNVALDVTCLYMLPLVKSEDGPDRYSGFEETQELGFEVPPDHQVIVLLTICAQCVQWNTLKVHVYVNFW</sequence>
<gene>
    <name evidence="2" type="ORF">TWF481_007103</name>
</gene>
<dbReference type="AlphaFoldDB" id="A0AAV9WCS7"/>
<organism evidence="2 3">
    <name type="scientific">Arthrobotrys musiformis</name>
    <dbReference type="NCBI Taxonomy" id="47236"/>
    <lineage>
        <taxon>Eukaryota</taxon>
        <taxon>Fungi</taxon>
        <taxon>Dikarya</taxon>
        <taxon>Ascomycota</taxon>
        <taxon>Pezizomycotina</taxon>
        <taxon>Orbiliomycetes</taxon>
        <taxon>Orbiliales</taxon>
        <taxon>Orbiliaceae</taxon>
        <taxon>Arthrobotrys</taxon>
    </lineage>
</organism>
<feature type="compositionally biased region" description="Basic and acidic residues" evidence="1">
    <location>
        <begin position="19"/>
        <end position="31"/>
    </location>
</feature>
<name>A0AAV9WCS7_9PEZI</name>